<dbReference type="Gene3D" id="1.20.1740.10">
    <property type="entry name" value="Amino acid/polyamine transporter I"/>
    <property type="match status" value="1"/>
</dbReference>
<dbReference type="PANTHER" id="PTHR42770:SF15">
    <property type="entry name" value="GLUTAMATE_GAMMA-AMINOBUTYRATE ANTIPORTER-RELATED"/>
    <property type="match status" value="1"/>
</dbReference>
<dbReference type="RefSeq" id="WP_125943620.1">
    <property type="nucleotide sequence ID" value="NZ_PXZH01000004.1"/>
</dbReference>
<evidence type="ECO:0000313" key="8">
    <source>
        <dbReference type="EMBL" id="RST88942.1"/>
    </source>
</evidence>
<feature type="transmembrane region" description="Helical" evidence="7">
    <location>
        <begin position="160"/>
        <end position="182"/>
    </location>
</feature>
<feature type="transmembrane region" description="Helical" evidence="7">
    <location>
        <begin position="390"/>
        <end position="417"/>
    </location>
</feature>
<feature type="transmembrane region" description="Helical" evidence="7">
    <location>
        <begin position="468"/>
        <end position="485"/>
    </location>
</feature>
<feature type="transmembrane region" description="Helical" evidence="7">
    <location>
        <begin position="37"/>
        <end position="60"/>
    </location>
</feature>
<dbReference type="GO" id="GO:0005886">
    <property type="term" value="C:plasma membrane"/>
    <property type="evidence" value="ECO:0007669"/>
    <property type="project" value="UniProtKB-SubCell"/>
</dbReference>
<reference evidence="8 9" key="1">
    <citation type="submission" date="2018-03" db="EMBL/GenBank/DDBJ databases">
        <authorList>
            <person name="Gulvik C.A."/>
        </authorList>
    </citation>
    <scope>NUCLEOTIDE SEQUENCE [LARGE SCALE GENOMIC DNA]</scope>
    <source>
        <strain evidence="8 9">JCM 31581</strain>
    </source>
</reference>
<dbReference type="PANTHER" id="PTHR42770">
    <property type="entry name" value="AMINO ACID TRANSPORTER-RELATED"/>
    <property type="match status" value="1"/>
</dbReference>
<evidence type="ECO:0000313" key="9">
    <source>
        <dbReference type="Proteomes" id="UP000277864"/>
    </source>
</evidence>
<keyword evidence="6 7" id="KW-0472">Membrane</keyword>
<sequence>MSKKKLTLKALILMIFTSVFGFTNITKAFYLMGYSSIIWYVLAALCFFIPFAFMLAEYGAAFKDHKGGIYSWMAESASPKFAFVGTFMWYASYIIWMVNVGSGIWIPLSNAIFGVDKTQEWSLFGLNGVQTLGVLAIIWIIFITLVSSKGLDKVKKVTSIGGTAVALINILLFVGGILILVLNGGMAEPLSVEAFTHSPNPGYQNMIQVFSFLVFAIFAYGGLEVVGGLVDETENAEVTFPKGITISAIVIAVGYAVGIFIMGAFTNWTFAFTQFGDVEVTMGNVSYIAMNNMGYQLGHALSLSEAASVTLGNWISRYMGLSMFLALTGAFFTLIFSPLKQLIEGTPKEIWPEKLTRTKNGMPTYAMWVQAGIVVVIIALVSFGGDSAKAFFDILIAMTNVSMTLPYMFLAMAFIGFKEKDEITKPFLMYKSKKTAKIAVYVVTFVVGFANVFTIIKPALDGNPKESIWSVAGPLFFAVVALILFSRYTKKMEATSYNKID</sequence>
<evidence type="ECO:0000256" key="3">
    <source>
        <dbReference type="ARBA" id="ARBA00022475"/>
    </source>
</evidence>
<organism evidence="8 9">
    <name type="scientific">Vagococcus humatus</name>
    <dbReference type="NCBI Taxonomy" id="1889241"/>
    <lineage>
        <taxon>Bacteria</taxon>
        <taxon>Bacillati</taxon>
        <taxon>Bacillota</taxon>
        <taxon>Bacilli</taxon>
        <taxon>Lactobacillales</taxon>
        <taxon>Enterococcaceae</taxon>
        <taxon>Vagococcus</taxon>
    </lineage>
</organism>
<proteinExistence type="predicted"/>
<dbReference type="Proteomes" id="UP000277864">
    <property type="component" value="Unassembled WGS sequence"/>
</dbReference>
<dbReference type="InterPro" id="IPR002293">
    <property type="entry name" value="AA/rel_permease1"/>
</dbReference>
<evidence type="ECO:0000256" key="5">
    <source>
        <dbReference type="ARBA" id="ARBA00022989"/>
    </source>
</evidence>
<feature type="transmembrane region" description="Helical" evidence="7">
    <location>
        <begin position="438"/>
        <end position="456"/>
    </location>
</feature>
<dbReference type="PIRSF" id="PIRSF006060">
    <property type="entry name" value="AA_transporter"/>
    <property type="match status" value="1"/>
</dbReference>
<feature type="transmembrane region" description="Helical" evidence="7">
    <location>
        <begin position="244"/>
        <end position="265"/>
    </location>
</feature>
<keyword evidence="9" id="KW-1185">Reference proteome</keyword>
<dbReference type="AlphaFoldDB" id="A0A3R9YWI0"/>
<evidence type="ECO:0000256" key="7">
    <source>
        <dbReference type="SAM" id="Phobius"/>
    </source>
</evidence>
<gene>
    <name evidence="8" type="ORF">C7P63_07825</name>
</gene>
<dbReference type="EMBL" id="PXZH01000004">
    <property type="protein sequence ID" value="RST88942.1"/>
    <property type="molecule type" value="Genomic_DNA"/>
</dbReference>
<name>A0A3R9YWI0_9ENTE</name>
<comment type="caution">
    <text evidence="8">The sequence shown here is derived from an EMBL/GenBank/DDBJ whole genome shotgun (WGS) entry which is preliminary data.</text>
</comment>
<dbReference type="NCBIfam" id="NF011775">
    <property type="entry name" value="PRK15238.1"/>
    <property type="match status" value="1"/>
</dbReference>
<feature type="transmembrane region" description="Helical" evidence="7">
    <location>
        <begin position="318"/>
        <end position="339"/>
    </location>
</feature>
<feature type="transmembrane region" description="Helical" evidence="7">
    <location>
        <begin position="202"/>
        <end position="223"/>
    </location>
</feature>
<feature type="transmembrane region" description="Helical" evidence="7">
    <location>
        <begin position="365"/>
        <end position="384"/>
    </location>
</feature>
<feature type="transmembrane region" description="Helical" evidence="7">
    <location>
        <begin position="81"/>
        <end position="108"/>
    </location>
</feature>
<evidence type="ECO:0000256" key="2">
    <source>
        <dbReference type="ARBA" id="ARBA00022448"/>
    </source>
</evidence>
<dbReference type="GO" id="GO:0022857">
    <property type="term" value="F:transmembrane transporter activity"/>
    <property type="evidence" value="ECO:0007669"/>
    <property type="project" value="InterPro"/>
</dbReference>
<comment type="subcellular location">
    <subcellularLocation>
        <location evidence="1">Cell membrane</location>
        <topology evidence="1">Multi-pass membrane protein</topology>
    </subcellularLocation>
</comment>
<evidence type="ECO:0000256" key="4">
    <source>
        <dbReference type="ARBA" id="ARBA00022692"/>
    </source>
</evidence>
<dbReference type="InterPro" id="IPR050367">
    <property type="entry name" value="APC_superfamily"/>
</dbReference>
<dbReference type="Pfam" id="PF13520">
    <property type="entry name" value="AA_permease_2"/>
    <property type="match status" value="1"/>
</dbReference>
<keyword evidence="3" id="KW-1003">Cell membrane</keyword>
<keyword evidence="2" id="KW-0813">Transport</keyword>
<keyword evidence="5 7" id="KW-1133">Transmembrane helix</keyword>
<keyword evidence="4 7" id="KW-0812">Transmembrane</keyword>
<evidence type="ECO:0000256" key="1">
    <source>
        <dbReference type="ARBA" id="ARBA00004651"/>
    </source>
</evidence>
<dbReference type="OrthoDB" id="92719at2"/>
<evidence type="ECO:0000256" key="6">
    <source>
        <dbReference type="ARBA" id="ARBA00023136"/>
    </source>
</evidence>
<accession>A0A3R9YWI0</accession>
<feature type="transmembrane region" description="Helical" evidence="7">
    <location>
        <begin position="128"/>
        <end position="148"/>
    </location>
</feature>
<protein>
    <submittedName>
        <fullName evidence="8">Glutamate/gamma-aminobutyrate family transporter YjeM</fullName>
    </submittedName>
</protein>